<dbReference type="InterPro" id="IPR003010">
    <property type="entry name" value="C-N_Hydrolase"/>
</dbReference>
<dbReference type="EMBL" id="VJNC01000002">
    <property type="protein sequence ID" value="TSE23689.1"/>
    <property type="molecule type" value="Genomic_DNA"/>
</dbReference>
<dbReference type="UniPathway" id="UPA00666"/>
<evidence type="ECO:0000256" key="1">
    <source>
        <dbReference type="ARBA" id="ARBA00004651"/>
    </source>
</evidence>
<dbReference type="PROSITE" id="PS51318">
    <property type="entry name" value="TAT"/>
    <property type="match status" value="1"/>
</dbReference>
<evidence type="ECO:0000256" key="5">
    <source>
        <dbReference type="ARBA" id="ARBA00022692"/>
    </source>
</evidence>
<comment type="function">
    <text evidence="9">Catalyzes the phospholipid dependent N-acylation of the N-terminal cysteine of apolipoprotein, the last step in lipoprotein maturation.</text>
</comment>
<evidence type="ECO:0000313" key="11">
    <source>
        <dbReference type="EMBL" id="TCS97827.1"/>
    </source>
</evidence>
<keyword evidence="4 9" id="KW-0808">Transferase</keyword>
<evidence type="ECO:0000256" key="4">
    <source>
        <dbReference type="ARBA" id="ARBA00022679"/>
    </source>
</evidence>
<protein>
    <recommendedName>
        <fullName evidence="9">Apolipoprotein N-acyltransferase</fullName>
        <shortName evidence="9">ALP N-acyltransferase</shortName>
        <ecNumber evidence="9">2.3.1.269</ecNumber>
    </recommendedName>
</protein>
<feature type="transmembrane region" description="Helical" evidence="9">
    <location>
        <begin position="175"/>
        <end position="197"/>
    </location>
</feature>
<evidence type="ECO:0000259" key="10">
    <source>
        <dbReference type="PROSITE" id="PS50263"/>
    </source>
</evidence>
<feature type="transmembrane region" description="Helical" evidence="9">
    <location>
        <begin position="516"/>
        <end position="536"/>
    </location>
</feature>
<keyword evidence="6 9" id="KW-1133">Transmembrane helix</keyword>
<keyword evidence="5 9" id="KW-0812">Transmembrane</keyword>
<dbReference type="Pfam" id="PF00795">
    <property type="entry name" value="CN_hydrolase"/>
    <property type="match status" value="1"/>
</dbReference>
<dbReference type="EC" id="2.3.1.269" evidence="9"/>
<dbReference type="GO" id="GO:0016410">
    <property type="term" value="F:N-acyltransferase activity"/>
    <property type="evidence" value="ECO:0007669"/>
    <property type="project" value="UniProtKB-UniRule"/>
</dbReference>
<organism evidence="11 13">
    <name type="scientific">Tepidimonas ignava</name>
    <dbReference type="NCBI Taxonomy" id="114249"/>
    <lineage>
        <taxon>Bacteria</taxon>
        <taxon>Pseudomonadati</taxon>
        <taxon>Pseudomonadota</taxon>
        <taxon>Betaproteobacteria</taxon>
        <taxon>Burkholderiales</taxon>
        <taxon>Tepidimonas</taxon>
    </lineage>
</organism>
<feature type="domain" description="CN hydrolase" evidence="10">
    <location>
        <begin position="242"/>
        <end position="502"/>
    </location>
</feature>
<dbReference type="InterPro" id="IPR006311">
    <property type="entry name" value="TAT_signal"/>
</dbReference>
<keyword evidence="3 9" id="KW-1003">Cell membrane</keyword>
<dbReference type="Gene3D" id="3.60.110.10">
    <property type="entry name" value="Carbon-nitrogen hydrolase"/>
    <property type="match status" value="1"/>
</dbReference>
<dbReference type="RefSeq" id="WP_243646503.1">
    <property type="nucleotide sequence ID" value="NZ_SMAH01000007.1"/>
</dbReference>
<evidence type="ECO:0000313" key="13">
    <source>
        <dbReference type="Proteomes" id="UP000295536"/>
    </source>
</evidence>
<dbReference type="GO" id="GO:0042158">
    <property type="term" value="P:lipoprotein biosynthetic process"/>
    <property type="evidence" value="ECO:0007669"/>
    <property type="project" value="UniProtKB-UniRule"/>
</dbReference>
<keyword evidence="8 9" id="KW-0012">Acyltransferase</keyword>
<evidence type="ECO:0000256" key="2">
    <source>
        <dbReference type="ARBA" id="ARBA00010065"/>
    </source>
</evidence>
<sequence length="542" mass="57951">MSTRGHAMAAGAVLAVAAALGALQAWALAWPWPVGAGPWLRSGEPAAWLALLAHAAAVVGVARARSAGAAAARALVWTATWLATTFGWLYISMHVYGGMPGWLAAVAVAALALFLALDYAVMAWVWWRWRPAAPWAAALAWAAAWTLAELARGVLWTGFPWGALGYTQVDALGWAAPWVGVYGLGLVTAALAAWLALARGAWRWAAAALCVLLWGWPGLGAWVQQRLPDATAAAGTLPVRLLQGAIAQDDKFDPERGIAVALRWYGQQLVQAASDERLAGGLVVAPETAIPLLPQDVPADYWRTLLGHVRQGHVAVLIGLPLGSFERGYTNSVVGWRPGQALPVDDAELPAALSAYRYDKHHLVPFGEFIPPGFRWFVDLMRMPLGDFARGALPQPPLTWAGQRIAPHVCYEDVFGEELAAAFADAASAPTVLVNVSNIAWFGDTVAIDQHRQIARVRALELGRPMLRATNTGSTAAIDHRGRVLAELPRAQRGVLDVVVQGRSGLTPYARWASRWGLAPVLLASLLLWGLAGLFGGRRRAP</sequence>
<dbReference type="InterPro" id="IPR045378">
    <property type="entry name" value="LNT_N"/>
</dbReference>
<dbReference type="PANTHER" id="PTHR38686">
    <property type="entry name" value="APOLIPOPROTEIN N-ACYLTRANSFERASE"/>
    <property type="match status" value="1"/>
</dbReference>
<comment type="caution">
    <text evidence="11">The sequence shown here is derived from an EMBL/GenBank/DDBJ whole genome shotgun (WGS) entry which is preliminary data.</text>
</comment>
<reference evidence="11 13" key="1">
    <citation type="submission" date="2019-03" db="EMBL/GenBank/DDBJ databases">
        <title>Genomic Encyclopedia of Type Strains, Phase IV (KMG-IV): sequencing the most valuable type-strain genomes for metagenomic binning, comparative biology and taxonomic classification.</title>
        <authorList>
            <person name="Goeker M."/>
        </authorList>
    </citation>
    <scope>NUCLEOTIDE SEQUENCE [LARGE SCALE GENOMIC DNA]</scope>
    <source>
        <strain evidence="11 13">DSM 12034</strain>
    </source>
</reference>
<dbReference type="SUPFAM" id="SSF56317">
    <property type="entry name" value="Carbon-nitrogen hydrolase"/>
    <property type="match status" value="1"/>
</dbReference>
<comment type="catalytic activity">
    <reaction evidence="9">
        <text>N-terminal S-1,2-diacyl-sn-glyceryl-L-cysteinyl-[lipoprotein] + a glycerophospholipid = N-acyl-S-1,2-diacyl-sn-glyceryl-L-cysteinyl-[lipoprotein] + a 2-acyl-sn-glycero-3-phospholipid + H(+)</text>
        <dbReference type="Rhea" id="RHEA:48228"/>
        <dbReference type="Rhea" id="RHEA-COMP:14681"/>
        <dbReference type="Rhea" id="RHEA-COMP:14684"/>
        <dbReference type="ChEBI" id="CHEBI:15378"/>
        <dbReference type="ChEBI" id="CHEBI:136912"/>
        <dbReference type="ChEBI" id="CHEBI:140656"/>
        <dbReference type="ChEBI" id="CHEBI:140657"/>
        <dbReference type="ChEBI" id="CHEBI:140660"/>
        <dbReference type="EC" id="2.3.1.269"/>
    </reaction>
</comment>
<feature type="transmembrane region" description="Helical" evidence="9">
    <location>
        <begin position="74"/>
        <end position="96"/>
    </location>
</feature>
<dbReference type="Pfam" id="PF20154">
    <property type="entry name" value="LNT_N"/>
    <property type="match status" value="1"/>
</dbReference>
<dbReference type="InterPro" id="IPR036526">
    <property type="entry name" value="C-N_Hydrolase_sf"/>
</dbReference>
<feature type="transmembrane region" description="Helical" evidence="9">
    <location>
        <begin position="45"/>
        <end position="62"/>
    </location>
</feature>
<dbReference type="Proteomes" id="UP000315577">
    <property type="component" value="Unassembled WGS sequence"/>
</dbReference>
<dbReference type="HAMAP" id="MF_01148">
    <property type="entry name" value="Lnt"/>
    <property type="match status" value="1"/>
</dbReference>
<feature type="transmembrane region" description="Helical" evidence="9">
    <location>
        <begin position="102"/>
        <end position="127"/>
    </location>
</feature>
<evidence type="ECO:0000256" key="7">
    <source>
        <dbReference type="ARBA" id="ARBA00023136"/>
    </source>
</evidence>
<gene>
    <name evidence="9 12" type="primary">lnt</name>
    <name evidence="11" type="ORF">EDC36_10734</name>
    <name evidence="12" type="ORF">Tigna_00383</name>
</gene>
<dbReference type="GO" id="GO:0005886">
    <property type="term" value="C:plasma membrane"/>
    <property type="evidence" value="ECO:0007669"/>
    <property type="project" value="UniProtKB-SubCell"/>
</dbReference>
<evidence type="ECO:0000256" key="9">
    <source>
        <dbReference type="HAMAP-Rule" id="MF_01148"/>
    </source>
</evidence>
<evidence type="ECO:0000256" key="3">
    <source>
        <dbReference type="ARBA" id="ARBA00022475"/>
    </source>
</evidence>
<name>A0A4V2UW17_9BURK</name>
<dbReference type="NCBIfam" id="TIGR00546">
    <property type="entry name" value="lnt"/>
    <property type="match status" value="1"/>
</dbReference>
<dbReference type="CDD" id="cd07571">
    <property type="entry name" value="ALP_N-acyl_transferase"/>
    <property type="match status" value="1"/>
</dbReference>
<comment type="similarity">
    <text evidence="2 9">Belongs to the CN hydrolase family. Apolipoprotein N-acyltransferase subfamily.</text>
</comment>
<dbReference type="PANTHER" id="PTHR38686:SF1">
    <property type="entry name" value="APOLIPOPROTEIN N-ACYLTRANSFERASE"/>
    <property type="match status" value="1"/>
</dbReference>
<proteinExistence type="inferred from homology"/>
<evidence type="ECO:0000313" key="12">
    <source>
        <dbReference type="EMBL" id="TSE23689.1"/>
    </source>
</evidence>
<accession>A0A4V2UW17</accession>
<dbReference type="PROSITE" id="PS50263">
    <property type="entry name" value="CN_HYDROLASE"/>
    <property type="match status" value="1"/>
</dbReference>
<comment type="pathway">
    <text evidence="9">Protein modification; lipoprotein biosynthesis (N-acyl transfer).</text>
</comment>
<reference evidence="12 14" key="2">
    <citation type="submission" date="2019-07" db="EMBL/GenBank/DDBJ databases">
        <title>Tepidimonas ignava SPS-1037 draft genome.</title>
        <authorList>
            <person name="Da Costa M.S."/>
            <person name="Froufe H.J.C."/>
            <person name="Egas C."/>
            <person name="Albuquerque L."/>
        </authorList>
    </citation>
    <scope>NUCLEOTIDE SEQUENCE [LARGE SCALE GENOMIC DNA]</scope>
    <source>
        <strain evidence="12 14">SPS-1037</strain>
    </source>
</reference>
<keyword evidence="7 9" id="KW-0472">Membrane</keyword>
<keyword evidence="14" id="KW-1185">Reference proteome</keyword>
<evidence type="ECO:0000256" key="8">
    <source>
        <dbReference type="ARBA" id="ARBA00023315"/>
    </source>
</evidence>
<feature type="transmembrane region" description="Helical" evidence="9">
    <location>
        <begin position="134"/>
        <end position="155"/>
    </location>
</feature>
<evidence type="ECO:0000313" key="14">
    <source>
        <dbReference type="Proteomes" id="UP000315577"/>
    </source>
</evidence>
<dbReference type="EMBL" id="SMAH01000007">
    <property type="protein sequence ID" value="TCS97827.1"/>
    <property type="molecule type" value="Genomic_DNA"/>
</dbReference>
<feature type="transmembrane region" description="Helical" evidence="9">
    <location>
        <begin position="204"/>
        <end position="223"/>
    </location>
</feature>
<keyword evidence="11" id="KW-0449">Lipoprotein</keyword>
<evidence type="ECO:0000256" key="6">
    <source>
        <dbReference type="ARBA" id="ARBA00022989"/>
    </source>
</evidence>
<dbReference type="Proteomes" id="UP000295536">
    <property type="component" value="Unassembled WGS sequence"/>
</dbReference>
<dbReference type="InterPro" id="IPR004563">
    <property type="entry name" value="Apolipo_AcylTrfase"/>
</dbReference>
<dbReference type="AlphaFoldDB" id="A0A4V2UW17"/>
<comment type="subcellular location">
    <subcellularLocation>
        <location evidence="1 9">Cell membrane</location>
        <topology evidence="1 9">Multi-pass membrane protein</topology>
    </subcellularLocation>
</comment>